<name>A0A5K7YNN1_9BACT</name>
<dbReference type="KEGG" id="dalk:DSCA_34090"/>
<organism evidence="1 2">
    <name type="scientific">Desulfosarcina alkanivorans</name>
    <dbReference type="NCBI Taxonomy" id="571177"/>
    <lineage>
        <taxon>Bacteria</taxon>
        <taxon>Pseudomonadati</taxon>
        <taxon>Thermodesulfobacteriota</taxon>
        <taxon>Desulfobacteria</taxon>
        <taxon>Desulfobacterales</taxon>
        <taxon>Desulfosarcinaceae</taxon>
        <taxon>Desulfosarcina</taxon>
    </lineage>
</organism>
<gene>
    <name evidence="1" type="ORF">DSCA_34090</name>
</gene>
<dbReference type="EMBL" id="AP021874">
    <property type="protein sequence ID" value="BBO69479.1"/>
    <property type="molecule type" value="Genomic_DNA"/>
</dbReference>
<sequence length="76" mass="8478">MVNRSELCEKISEIYPQLGSCERNMVVQWDAANRAWAVDFELGGEKVRHFLEDADAAACVLGRQCVGVGIEFGQFL</sequence>
<proteinExistence type="predicted"/>
<protein>
    <submittedName>
        <fullName evidence="1">Uncharacterized protein</fullName>
    </submittedName>
</protein>
<dbReference type="AlphaFoldDB" id="A0A5K7YNN1"/>
<evidence type="ECO:0000313" key="1">
    <source>
        <dbReference type="EMBL" id="BBO69479.1"/>
    </source>
</evidence>
<keyword evidence="2" id="KW-1185">Reference proteome</keyword>
<accession>A0A5K7YNN1</accession>
<reference evidence="1 2" key="1">
    <citation type="submission" date="2019-11" db="EMBL/GenBank/DDBJ databases">
        <title>Comparative genomics of hydrocarbon-degrading Desulfosarcina strains.</title>
        <authorList>
            <person name="Watanabe M."/>
            <person name="Kojima H."/>
            <person name="Fukui M."/>
        </authorList>
    </citation>
    <scope>NUCLEOTIDE SEQUENCE [LARGE SCALE GENOMIC DNA]</scope>
    <source>
        <strain evidence="1 2">PL12</strain>
    </source>
</reference>
<evidence type="ECO:0000313" key="2">
    <source>
        <dbReference type="Proteomes" id="UP000427906"/>
    </source>
</evidence>
<dbReference type="Proteomes" id="UP000427906">
    <property type="component" value="Chromosome"/>
</dbReference>